<evidence type="ECO:0000313" key="1">
    <source>
        <dbReference type="EMBL" id="TMS23272.1"/>
    </source>
</evidence>
<organism evidence="1 2">
    <name type="scientific">Larimichthys crocea</name>
    <name type="common">Large yellow croaker</name>
    <name type="synonym">Pseudosciaena crocea</name>
    <dbReference type="NCBI Taxonomy" id="215358"/>
    <lineage>
        <taxon>Eukaryota</taxon>
        <taxon>Metazoa</taxon>
        <taxon>Chordata</taxon>
        <taxon>Craniata</taxon>
        <taxon>Vertebrata</taxon>
        <taxon>Euteleostomi</taxon>
        <taxon>Actinopterygii</taxon>
        <taxon>Neopterygii</taxon>
        <taxon>Teleostei</taxon>
        <taxon>Neoteleostei</taxon>
        <taxon>Acanthomorphata</taxon>
        <taxon>Eupercaria</taxon>
        <taxon>Sciaenidae</taxon>
        <taxon>Larimichthys</taxon>
    </lineage>
</organism>
<proteinExistence type="predicted"/>
<accession>A0ACD3RUF6</accession>
<sequence>MHIKSIIVEGFKSYAQRTEINGFDPLFNAITGLNGSGKSNILDSICFLLGISNLTHVRASNLQDLVYKNGQGGITKATVSITFDNSNKSQSPLGFETHDEITVTRQGRITKVLNMKPPEILSMIEEAAGTRMYECKKISAQKTIEKKEAKLKEIQTILDEEITPTMQKLQEERSSYLEYQKLMREIQHLSRLYVAWLFVCAEETKLKSAENLKLMQDNITKMQAGMAENESKLQELSAQIPGAAEEKG</sequence>
<comment type="caution">
    <text evidence="1">The sequence shown here is derived from an EMBL/GenBank/DDBJ whole genome shotgun (WGS) entry which is preliminary data.</text>
</comment>
<keyword evidence="2" id="KW-1185">Reference proteome</keyword>
<protein>
    <submittedName>
        <fullName evidence="1">Uncharacterized protein</fullName>
    </submittedName>
</protein>
<evidence type="ECO:0000313" key="2">
    <source>
        <dbReference type="Proteomes" id="UP000793456"/>
    </source>
</evidence>
<gene>
    <name evidence="1" type="ORF">E3U43_008578</name>
</gene>
<name>A0ACD3RUF6_LARCR</name>
<dbReference type="Proteomes" id="UP000793456">
    <property type="component" value="Chromosome I"/>
</dbReference>
<dbReference type="EMBL" id="CM011674">
    <property type="protein sequence ID" value="TMS23272.1"/>
    <property type="molecule type" value="Genomic_DNA"/>
</dbReference>
<reference evidence="1" key="1">
    <citation type="submission" date="2018-11" db="EMBL/GenBank/DDBJ databases">
        <title>The sequence and de novo assembly of Larimichthys crocea genome using PacBio and Hi-C technologies.</title>
        <authorList>
            <person name="Xu P."/>
            <person name="Chen B."/>
            <person name="Zhou Z."/>
            <person name="Ke Q."/>
            <person name="Wu Y."/>
            <person name="Bai H."/>
            <person name="Pu F."/>
        </authorList>
    </citation>
    <scope>NUCLEOTIDE SEQUENCE</scope>
    <source>
        <tissue evidence="1">Muscle</tissue>
    </source>
</reference>